<reference evidence="5" key="3">
    <citation type="submission" date="2025-09" db="UniProtKB">
        <authorList>
            <consortium name="Ensembl"/>
        </authorList>
    </citation>
    <scope>IDENTIFICATION</scope>
</reference>
<dbReference type="InterPro" id="IPR013783">
    <property type="entry name" value="Ig-like_fold"/>
</dbReference>
<dbReference type="GO" id="GO:0005886">
    <property type="term" value="C:plasma membrane"/>
    <property type="evidence" value="ECO:0007669"/>
    <property type="project" value="TreeGrafter"/>
</dbReference>
<dbReference type="InterPro" id="IPR013106">
    <property type="entry name" value="Ig_V-set"/>
</dbReference>
<dbReference type="SMART" id="SM00409">
    <property type="entry name" value="IG"/>
    <property type="match status" value="1"/>
</dbReference>
<reference evidence="5" key="2">
    <citation type="submission" date="2025-08" db="UniProtKB">
        <authorList>
            <consortium name="Ensembl"/>
        </authorList>
    </citation>
    <scope>IDENTIFICATION</scope>
</reference>
<dbReference type="PROSITE" id="PS50835">
    <property type="entry name" value="IG_LIKE"/>
    <property type="match status" value="1"/>
</dbReference>
<evidence type="ECO:0000256" key="1">
    <source>
        <dbReference type="ARBA" id="ARBA00022729"/>
    </source>
</evidence>
<dbReference type="GO" id="GO:0007166">
    <property type="term" value="P:cell surface receptor signaling pathway"/>
    <property type="evidence" value="ECO:0007669"/>
    <property type="project" value="TreeGrafter"/>
</dbReference>
<evidence type="ECO:0000313" key="6">
    <source>
        <dbReference type="Proteomes" id="UP000694580"/>
    </source>
</evidence>
<reference evidence="5 6" key="1">
    <citation type="submission" date="2020-06" db="EMBL/GenBank/DDBJ databases">
        <authorList>
            <consortium name="Wellcome Sanger Institute Data Sharing"/>
        </authorList>
    </citation>
    <scope>NUCLEOTIDE SEQUENCE [LARGE SCALE GENOMIC DNA]</scope>
</reference>
<organism evidence="5 6">
    <name type="scientific">Denticeps clupeoides</name>
    <name type="common">denticle herring</name>
    <dbReference type="NCBI Taxonomy" id="299321"/>
    <lineage>
        <taxon>Eukaryota</taxon>
        <taxon>Metazoa</taxon>
        <taxon>Chordata</taxon>
        <taxon>Craniata</taxon>
        <taxon>Vertebrata</taxon>
        <taxon>Euteleostomi</taxon>
        <taxon>Actinopterygii</taxon>
        <taxon>Neopterygii</taxon>
        <taxon>Teleostei</taxon>
        <taxon>Clupei</taxon>
        <taxon>Clupeiformes</taxon>
        <taxon>Denticipitoidei</taxon>
        <taxon>Denticipitidae</taxon>
        <taxon>Denticeps</taxon>
    </lineage>
</organism>
<dbReference type="Proteomes" id="UP000694580">
    <property type="component" value="Chromosome 1"/>
</dbReference>
<dbReference type="Ensembl" id="ENSDCDT00010007594.1">
    <property type="protein sequence ID" value="ENSDCDP00010007298.1"/>
    <property type="gene ID" value="ENSDCDG00010003192.1"/>
</dbReference>
<dbReference type="Gene3D" id="2.60.40.10">
    <property type="entry name" value="Immunoglobulins"/>
    <property type="match status" value="1"/>
</dbReference>
<keyword evidence="6" id="KW-1185">Reference proteome</keyword>
<dbReference type="GO" id="GO:0002376">
    <property type="term" value="P:immune system process"/>
    <property type="evidence" value="ECO:0007669"/>
    <property type="project" value="UniProtKB-KW"/>
</dbReference>
<sequence>ISDVHYHCITLLLLFHFCESEVIVIVIHKSAELQCSHRVSSGSVIQWYKQSRGSGLQLLGYLTGSSPPEYKEKITLEGNASPNKNATITLKALTSSDNAVYFCAASQHTVTEQPGPKTKTQLIHTCIQRHSTLIPIAQAKPQCVECVPPSPNQISAQQKFNKAPMKRHLQFRIF</sequence>
<dbReference type="InterPro" id="IPR007110">
    <property type="entry name" value="Ig-like_dom"/>
</dbReference>
<dbReference type="InterPro" id="IPR003599">
    <property type="entry name" value="Ig_sub"/>
</dbReference>
<evidence type="ECO:0000256" key="3">
    <source>
        <dbReference type="SAM" id="SignalP"/>
    </source>
</evidence>
<feature type="domain" description="Ig-like" evidence="4">
    <location>
        <begin position="29"/>
        <end position="123"/>
    </location>
</feature>
<keyword evidence="1 3" id="KW-0732">Signal</keyword>
<feature type="signal peptide" evidence="3">
    <location>
        <begin position="1"/>
        <end position="20"/>
    </location>
</feature>
<name>A0AAY4AE56_9TELE</name>
<dbReference type="PANTHER" id="PTHR23268">
    <property type="entry name" value="T-CELL RECEPTOR BETA CHAIN"/>
    <property type="match status" value="1"/>
</dbReference>
<dbReference type="InterPro" id="IPR050413">
    <property type="entry name" value="TCR_beta_variable"/>
</dbReference>
<keyword evidence="2" id="KW-0391">Immunity</keyword>
<evidence type="ECO:0000313" key="5">
    <source>
        <dbReference type="Ensembl" id="ENSDCDP00010007298.1"/>
    </source>
</evidence>
<feature type="chain" id="PRO_5044281095" description="Ig-like domain-containing protein" evidence="3">
    <location>
        <begin position="21"/>
        <end position="174"/>
    </location>
</feature>
<dbReference type="SMART" id="SM00406">
    <property type="entry name" value="IGv"/>
    <property type="match status" value="1"/>
</dbReference>
<protein>
    <recommendedName>
        <fullName evidence="4">Ig-like domain-containing protein</fullName>
    </recommendedName>
</protein>
<dbReference type="CDD" id="cd00099">
    <property type="entry name" value="IgV"/>
    <property type="match status" value="1"/>
</dbReference>
<dbReference type="SUPFAM" id="SSF48726">
    <property type="entry name" value="Immunoglobulin"/>
    <property type="match status" value="1"/>
</dbReference>
<proteinExistence type="predicted"/>
<dbReference type="AlphaFoldDB" id="A0AAY4AE56"/>
<dbReference type="GeneTree" id="ENSGT01130000278802"/>
<accession>A0AAY4AE56</accession>
<evidence type="ECO:0000259" key="4">
    <source>
        <dbReference type="PROSITE" id="PS50835"/>
    </source>
</evidence>
<evidence type="ECO:0000256" key="2">
    <source>
        <dbReference type="ARBA" id="ARBA00022859"/>
    </source>
</evidence>
<dbReference type="InterPro" id="IPR036179">
    <property type="entry name" value="Ig-like_dom_sf"/>
</dbReference>
<dbReference type="Pfam" id="PF07686">
    <property type="entry name" value="V-set"/>
    <property type="match status" value="1"/>
</dbReference>